<proteinExistence type="predicted"/>
<dbReference type="AlphaFoldDB" id="A0AAV3RQ44"/>
<gene>
    <name evidence="2" type="ORF">LIER_31192</name>
</gene>
<accession>A0AAV3RQ44</accession>
<dbReference type="EMBL" id="BAABME010011498">
    <property type="protein sequence ID" value="GAA0183846.1"/>
    <property type="molecule type" value="Genomic_DNA"/>
</dbReference>
<sequence length="142" mass="15957">MEGRLLEQGGAREGEKFRPFFRPNLTNELEKEANIATESRGSHDVEDRALIEVNGISRRSHEGKRQQRDMISQKMGHDDKENTFIFKGADVGSSLTYARHFVLRQAGLEKGRNGTNLINKGIPTNLKEPPYDLDGGLHLANL</sequence>
<protein>
    <submittedName>
        <fullName evidence="2">Uncharacterized protein</fullName>
    </submittedName>
</protein>
<comment type="caution">
    <text evidence="2">The sequence shown here is derived from an EMBL/GenBank/DDBJ whole genome shotgun (WGS) entry which is preliminary data.</text>
</comment>
<evidence type="ECO:0000256" key="1">
    <source>
        <dbReference type="SAM" id="MobiDB-lite"/>
    </source>
</evidence>
<name>A0AAV3RQ44_LITER</name>
<evidence type="ECO:0000313" key="3">
    <source>
        <dbReference type="Proteomes" id="UP001454036"/>
    </source>
</evidence>
<reference evidence="2 3" key="1">
    <citation type="submission" date="2024-01" db="EMBL/GenBank/DDBJ databases">
        <title>The complete chloroplast genome sequence of Lithospermum erythrorhizon: insights into the phylogenetic relationship among Boraginaceae species and the maternal lineages of purple gromwells.</title>
        <authorList>
            <person name="Okada T."/>
            <person name="Watanabe K."/>
        </authorList>
    </citation>
    <scope>NUCLEOTIDE SEQUENCE [LARGE SCALE GENOMIC DNA]</scope>
</reference>
<keyword evidence="3" id="KW-1185">Reference proteome</keyword>
<dbReference type="Proteomes" id="UP001454036">
    <property type="component" value="Unassembled WGS sequence"/>
</dbReference>
<evidence type="ECO:0000313" key="2">
    <source>
        <dbReference type="EMBL" id="GAA0183846.1"/>
    </source>
</evidence>
<organism evidence="2 3">
    <name type="scientific">Lithospermum erythrorhizon</name>
    <name type="common">Purple gromwell</name>
    <name type="synonym">Lithospermum officinale var. erythrorhizon</name>
    <dbReference type="NCBI Taxonomy" id="34254"/>
    <lineage>
        <taxon>Eukaryota</taxon>
        <taxon>Viridiplantae</taxon>
        <taxon>Streptophyta</taxon>
        <taxon>Embryophyta</taxon>
        <taxon>Tracheophyta</taxon>
        <taxon>Spermatophyta</taxon>
        <taxon>Magnoliopsida</taxon>
        <taxon>eudicotyledons</taxon>
        <taxon>Gunneridae</taxon>
        <taxon>Pentapetalae</taxon>
        <taxon>asterids</taxon>
        <taxon>lamiids</taxon>
        <taxon>Boraginales</taxon>
        <taxon>Boraginaceae</taxon>
        <taxon>Boraginoideae</taxon>
        <taxon>Lithospermeae</taxon>
        <taxon>Lithospermum</taxon>
    </lineage>
</organism>
<feature type="compositionally biased region" description="Basic and acidic residues" evidence="1">
    <location>
        <begin position="59"/>
        <end position="68"/>
    </location>
</feature>
<feature type="region of interest" description="Disordered" evidence="1">
    <location>
        <begin position="54"/>
        <end position="76"/>
    </location>
</feature>